<sequence length="83" mass="9803">MLETLENVSEPLYIYTYVLGFSVQKHLVLRRETSYNLITGVFVALCTIWNAPGKVNGETKRMARWKICFTFHYHRQSRNNNMC</sequence>
<keyword evidence="2" id="KW-1185">Reference proteome</keyword>
<dbReference type="AlphaFoldDB" id="A0A0C2W4A3"/>
<dbReference type="InParanoid" id="A0A0C2W4A3"/>
<protein>
    <submittedName>
        <fullName evidence="1">Uncharacterized protein</fullName>
    </submittedName>
</protein>
<organism evidence="1 2">
    <name type="scientific">Amanita muscaria (strain Koide BX008)</name>
    <dbReference type="NCBI Taxonomy" id="946122"/>
    <lineage>
        <taxon>Eukaryota</taxon>
        <taxon>Fungi</taxon>
        <taxon>Dikarya</taxon>
        <taxon>Basidiomycota</taxon>
        <taxon>Agaricomycotina</taxon>
        <taxon>Agaricomycetes</taxon>
        <taxon>Agaricomycetidae</taxon>
        <taxon>Agaricales</taxon>
        <taxon>Pluteineae</taxon>
        <taxon>Amanitaceae</taxon>
        <taxon>Amanita</taxon>
    </lineage>
</organism>
<gene>
    <name evidence="1" type="ORF">M378DRAFT_551242</name>
</gene>
<dbReference type="EMBL" id="KN818459">
    <property type="protein sequence ID" value="KIL55942.1"/>
    <property type="molecule type" value="Genomic_DNA"/>
</dbReference>
<dbReference type="HOGENOM" id="CLU_2542081_0_0_1"/>
<name>A0A0C2W4A3_AMAMK</name>
<accession>A0A0C2W4A3</accession>
<reference evidence="1 2" key="1">
    <citation type="submission" date="2014-04" db="EMBL/GenBank/DDBJ databases">
        <title>Evolutionary Origins and Diversification of the Mycorrhizal Mutualists.</title>
        <authorList>
            <consortium name="DOE Joint Genome Institute"/>
            <consortium name="Mycorrhizal Genomics Consortium"/>
            <person name="Kohler A."/>
            <person name="Kuo A."/>
            <person name="Nagy L.G."/>
            <person name="Floudas D."/>
            <person name="Copeland A."/>
            <person name="Barry K.W."/>
            <person name="Cichocki N."/>
            <person name="Veneault-Fourrey C."/>
            <person name="LaButti K."/>
            <person name="Lindquist E.A."/>
            <person name="Lipzen A."/>
            <person name="Lundell T."/>
            <person name="Morin E."/>
            <person name="Murat C."/>
            <person name="Riley R."/>
            <person name="Ohm R."/>
            <person name="Sun H."/>
            <person name="Tunlid A."/>
            <person name="Henrissat B."/>
            <person name="Grigoriev I.V."/>
            <person name="Hibbett D.S."/>
            <person name="Martin F."/>
        </authorList>
    </citation>
    <scope>NUCLEOTIDE SEQUENCE [LARGE SCALE GENOMIC DNA]</scope>
    <source>
        <strain evidence="1 2">Koide BX008</strain>
    </source>
</reference>
<proteinExistence type="predicted"/>
<evidence type="ECO:0000313" key="1">
    <source>
        <dbReference type="EMBL" id="KIL55942.1"/>
    </source>
</evidence>
<dbReference type="Proteomes" id="UP000054549">
    <property type="component" value="Unassembled WGS sequence"/>
</dbReference>
<evidence type="ECO:0000313" key="2">
    <source>
        <dbReference type="Proteomes" id="UP000054549"/>
    </source>
</evidence>